<comment type="caution">
    <text evidence="2">The sequence shown here is derived from an EMBL/GenBank/DDBJ whole genome shotgun (WGS) entry which is preliminary data.</text>
</comment>
<dbReference type="EMBL" id="VYZN01000043">
    <property type="protein sequence ID" value="KAE9530042.1"/>
    <property type="molecule type" value="Genomic_DNA"/>
</dbReference>
<evidence type="ECO:0000313" key="2">
    <source>
        <dbReference type="EMBL" id="KAE9530042.1"/>
    </source>
</evidence>
<dbReference type="OrthoDB" id="6618525at2759"/>
<accession>A0A6G0TDY0</accession>
<reference evidence="2 3" key="1">
    <citation type="submission" date="2019-08" db="EMBL/GenBank/DDBJ databases">
        <title>The genome of the soybean aphid Biotype 1, its phylome, world population structure and adaptation to the North American continent.</title>
        <authorList>
            <person name="Giordano R."/>
            <person name="Donthu R.K."/>
            <person name="Hernandez A.G."/>
            <person name="Wright C.L."/>
            <person name="Zimin A.V."/>
        </authorList>
    </citation>
    <scope>NUCLEOTIDE SEQUENCE [LARGE SCALE GENOMIC DNA]</scope>
    <source>
        <tissue evidence="2">Whole aphids</tissue>
    </source>
</reference>
<protein>
    <submittedName>
        <fullName evidence="2">Uncharacterized protein</fullName>
    </submittedName>
</protein>
<evidence type="ECO:0000256" key="1">
    <source>
        <dbReference type="SAM" id="MobiDB-lite"/>
    </source>
</evidence>
<dbReference type="Proteomes" id="UP000475862">
    <property type="component" value="Unassembled WGS sequence"/>
</dbReference>
<name>A0A6G0TDY0_APHGL</name>
<feature type="region of interest" description="Disordered" evidence="1">
    <location>
        <begin position="11"/>
        <end position="41"/>
    </location>
</feature>
<sequence>MLLMRAVCSSVKPGSHGAWRGAELAKPRHTKPRDEPSLHANTTIPRPVARHVSRARHPLPIHSEYNATNMLHDLNVDPSRNFENFCRMSSKDFEHILNKISPYISKNDTNMRECIPIKERLVVTLRFLAGLALGGRPKHSVWNMGFNRIKDPIIDNKYNALCMICHKTLRNTSVDRLKTHRNICLFTSISIPPKSSSPQSISNLMVSNNASSILSAQNDTLTFVPATCSTPNKANINDNPKYSDDYDIDNTIEVSTDSTPTTSKKIY</sequence>
<organism evidence="2 3">
    <name type="scientific">Aphis glycines</name>
    <name type="common">Soybean aphid</name>
    <dbReference type="NCBI Taxonomy" id="307491"/>
    <lineage>
        <taxon>Eukaryota</taxon>
        <taxon>Metazoa</taxon>
        <taxon>Ecdysozoa</taxon>
        <taxon>Arthropoda</taxon>
        <taxon>Hexapoda</taxon>
        <taxon>Insecta</taxon>
        <taxon>Pterygota</taxon>
        <taxon>Neoptera</taxon>
        <taxon>Paraneoptera</taxon>
        <taxon>Hemiptera</taxon>
        <taxon>Sternorrhyncha</taxon>
        <taxon>Aphidomorpha</taxon>
        <taxon>Aphidoidea</taxon>
        <taxon>Aphididae</taxon>
        <taxon>Aphidini</taxon>
        <taxon>Aphis</taxon>
        <taxon>Aphis</taxon>
    </lineage>
</organism>
<evidence type="ECO:0000313" key="3">
    <source>
        <dbReference type="Proteomes" id="UP000475862"/>
    </source>
</evidence>
<dbReference type="AlphaFoldDB" id="A0A6G0TDY0"/>
<keyword evidence="3" id="KW-1185">Reference proteome</keyword>
<gene>
    <name evidence="2" type="ORF">AGLY_011504</name>
</gene>
<proteinExistence type="predicted"/>